<keyword evidence="2" id="KW-1185">Reference proteome</keyword>
<proteinExistence type="predicted"/>
<protein>
    <submittedName>
        <fullName evidence="1">Uncharacterized protein</fullName>
    </submittedName>
</protein>
<dbReference type="Proteomes" id="UP001054945">
    <property type="component" value="Unassembled WGS sequence"/>
</dbReference>
<organism evidence="1 2">
    <name type="scientific">Caerostris extrusa</name>
    <name type="common">Bark spider</name>
    <name type="synonym">Caerostris bankana</name>
    <dbReference type="NCBI Taxonomy" id="172846"/>
    <lineage>
        <taxon>Eukaryota</taxon>
        <taxon>Metazoa</taxon>
        <taxon>Ecdysozoa</taxon>
        <taxon>Arthropoda</taxon>
        <taxon>Chelicerata</taxon>
        <taxon>Arachnida</taxon>
        <taxon>Araneae</taxon>
        <taxon>Araneomorphae</taxon>
        <taxon>Entelegynae</taxon>
        <taxon>Araneoidea</taxon>
        <taxon>Araneidae</taxon>
        <taxon>Caerostris</taxon>
    </lineage>
</organism>
<dbReference type="EMBL" id="BPLR01019112">
    <property type="protein sequence ID" value="GIZ04607.1"/>
    <property type="molecule type" value="Genomic_DNA"/>
</dbReference>
<reference evidence="1 2" key="1">
    <citation type="submission" date="2021-06" db="EMBL/GenBank/DDBJ databases">
        <title>Caerostris extrusa draft genome.</title>
        <authorList>
            <person name="Kono N."/>
            <person name="Arakawa K."/>
        </authorList>
    </citation>
    <scope>NUCLEOTIDE SEQUENCE [LARGE SCALE GENOMIC DNA]</scope>
</reference>
<feature type="non-terminal residue" evidence="1">
    <location>
        <position position="1"/>
    </location>
</feature>
<evidence type="ECO:0000313" key="2">
    <source>
        <dbReference type="Proteomes" id="UP001054945"/>
    </source>
</evidence>
<sequence length="181" mass="20693">AWFPQKFSVVKHSLGWFDSKERFPVVKIPIRISEVKSRFLSKIFERICGNYADESRMVSTLMTGGFDLNDLLQQLNPIRLEAILNKSLMTEAPGKANTVTHLKVHMRDEIRHVNAPPQKNEKRSTVLCLSLRPHSHGVRKASPTQPIALMSSREHSDFPARAERRSPRADVHFIMWGRAAL</sequence>
<accession>A0AAV4YB15</accession>
<name>A0AAV4YB15_CAEEX</name>
<evidence type="ECO:0000313" key="1">
    <source>
        <dbReference type="EMBL" id="GIZ04607.1"/>
    </source>
</evidence>
<gene>
    <name evidence="1" type="ORF">CEXT_272431</name>
</gene>
<dbReference type="AlphaFoldDB" id="A0AAV4YB15"/>
<comment type="caution">
    <text evidence="1">The sequence shown here is derived from an EMBL/GenBank/DDBJ whole genome shotgun (WGS) entry which is preliminary data.</text>
</comment>